<feature type="chain" id="PRO_5004523547" description="DUF4377 domain-containing protein" evidence="1">
    <location>
        <begin position="19"/>
        <end position="133"/>
    </location>
</feature>
<dbReference type="PATRIC" id="fig|421052.3.peg.2175"/>
<accession>S3MWM5</accession>
<reference evidence="3 4" key="1">
    <citation type="submission" date="2013-06" db="EMBL/GenBank/DDBJ databases">
        <title>The Genome Sequence of Acinetobacter rudis CIP 110305.</title>
        <authorList>
            <consortium name="The Broad Institute Genome Sequencing Platform"/>
            <consortium name="The Broad Institute Genome Sequencing Center for Infectious Disease"/>
            <person name="Cerqueira G."/>
            <person name="Feldgarden M."/>
            <person name="Courvalin P."/>
            <person name="Perichon B."/>
            <person name="Grillot-Courvalin C."/>
            <person name="Clermont D."/>
            <person name="Rocha E."/>
            <person name="Yoon E.-J."/>
            <person name="Nemec A."/>
            <person name="Young S.K."/>
            <person name="Zeng Q."/>
            <person name="Gargeya S."/>
            <person name="Fitzgerald M."/>
            <person name="Abouelleil A."/>
            <person name="Alvarado L."/>
            <person name="Berlin A.M."/>
            <person name="Chapman S.B."/>
            <person name="Dewar J."/>
            <person name="Goldberg J."/>
            <person name="Griggs A."/>
            <person name="Gujja S."/>
            <person name="Hansen M."/>
            <person name="Howarth C."/>
            <person name="Imamovic A."/>
            <person name="Larimer J."/>
            <person name="McCowan C."/>
            <person name="Murphy C."/>
            <person name="Pearson M."/>
            <person name="Priest M."/>
            <person name="Roberts A."/>
            <person name="Saif S."/>
            <person name="Shea T."/>
            <person name="Sykes S."/>
            <person name="Wortman J."/>
            <person name="Nusbaum C."/>
            <person name="Birren B."/>
        </authorList>
    </citation>
    <scope>NUCLEOTIDE SEQUENCE [LARGE SCALE GENOMIC DNA]</scope>
    <source>
        <strain evidence="3 4">CIP 110305</strain>
    </source>
</reference>
<dbReference type="STRING" id="632955.GCA_000829675_00333"/>
<dbReference type="EMBL" id="ATGI01000030">
    <property type="protein sequence ID" value="EPF72180.1"/>
    <property type="molecule type" value="Genomic_DNA"/>
</dbReference>
<keyword evidence="4" id="KW-1185">Reference proteome</keyword>
<keyword evidence="1" id="KW-0732">Signal</keyword>
<dbReference type="HOGENOM" id="CLU_133616_0_0_6"/>
<evidence type="ECO:0000313" key="4">
    <source>
        <dbReference type="Proteomes" id="UP000014568"/>
    </source>
</evidence>
<dbReference type="eggNOG" id="COG3187">
    <property type="taxonomic scope" value="Bacteria"/>
</dbReference>
<dbReference type="Proteomes" id="UP000014568">
    <property type="component" value="Unassembled WGS sequence"/>
</dbReference>
<protein>
    <recommendedName>
        <fullName evidence="2">DUF4377 domain-containing protein</fullName>
    </recommendedName>
</protein>
<dbReference type="Pfam" id="PF14302">
    <property type="entry name" value="DUF4377"/>
    <property type="match status" value="1"/>
</dbReference>
<dbReference type="AlphaFoldDB" id="S3MWM5"/>
<feature type="signal peptide" evidence="1">
    <location>
        <begin position="1"/>
        <end position="18"/>
    </location>
</feature>
<dbReference type="RefSeq" id="WP_016656636.1">
    <property type="nucleotide sequence ID" value="NZ_KE340353.1"/>
</dbReference>
<organism evidence="3 4">
    <name type="scientific">Acinetobacter rudis CIP 110305</name>
    <dbReference type="NCBI Taxonomy" id="421052"/>
    <lineage>
        <taxon>Bacteria</taxon>
        <taxon>Pseudomonadati</taxon>
        <taxon>Pseudomonadota</taxon>
        <taxon>Gammaproteobacteria</taxon>
        <taxon>Moraxellales</taxon>
        <taxon>Moraxellaceae</taxon>
        <taxon>Acinetobacter</taxon>
    </lineage>
</organism>
<gene>
    <name evidence="3" type="ORF">F945_02232</name>
</gene>
<dbReference type="InterPro" id="IPR025485">
    <property type="entry name" value="DUF4377"/>
</dbReference>
<dbReference type="OrthoDB" id="7871744at2"/>
<evidence type="ECO:0000256" key="1">
    <source>
        <dbReference type="SAM" id="SignalP"/>
    </source>
</evidence>
<evidence type="ECO:0000259" key="2">
    <source>
        <dbReference type="Pfam" id="PF14302"/>
    </source>
</evidence>
<name>S3MWM5_9GAMM</name>
<evidence type="ECO:0000313" key="3">
    <source>
        <dbReference type="EMBL" id="EPF72180.1"/>
    </source>
</evidence>
<comment type="caution">
    <text evidence="3">The sequence shown here is derived from an EMBL/GenBank/DDBJ whole genome shotgun (WGS) entry which is preliminary data.</text>
</comment>
<proteinExistence type="predicted"/>
<dbReference type="PROSITE" id="PS51257">
    <property type="entry name" value="PROKAR_LIPOPROTEIN"/>
    <property type="match status" value="1"/>
</dbReference>
<sequence>MKKYLVLITLPLLLTACATSNESYESLNKSEQINTEFKTVYLEISPLVQECSGEGIYECLQVRKITIDNNGAYVAKNLEWENFYDGIEGYTHNNNESVILKLKQYEVENPPADASSVRYVLDRYIQRTPVKQN</sequence>
<feature type="domain" description="DUF4377" evidence="2">
    <location>
        <begin position="44"/>
        <end position="126"/>
    </location>
</feature>